<proteinExistence type="predicted"/>
<dbReference type="AlphaFoldDB" id="A0A8J3QTV2"/>
<dbReference type="RefSeq" id="WP_203920551.1">
    <property type="nucleotide sequence ID" value="NZ_BONZ01000049.1"/>
</dbReference>
<dbReference type="GO" id="GO:0015979">
    <property type="term" value="P:photosynthesis"/>
    <property type="evidence" value="ECO:0007669"/>
    <property type="project" value="UniProtKB-KW"/>
</dbReference>
<dbReference type="PANTHER" id="PTHR47128:SF2">
    <property type="entry name" value="PROTEIN HIGH CHLOROPHYLL FLUORESCENCE PHENOTYPE 244, CHLOROPLASTIC"/>
    <property type="match status" value="1"/>
</dbReference>
<feature type="domain" description="NAD(P)-binding" evidence="3">
    <location>
        <begin position="7"/>
        <end position="133"/>
    </location>
</feature>
<protein>
    <submittedName>
        <fullName evidence="4">Nucleotide-diphosphate-sugar epimerase</fullName>
    </submittedName>
</protein>
<name>A0A8J3QTV2_9ACTN</name>
<gene>
    <name evidence="4" type="ORF">Raf01_51560</name>
</gene>
<dbReference type="Proteomes" id="UP000642748">
    <property type="component" value="Unassembled WGS sequence"/>
</dbReference>
<dbReference type="EMBL" id="BONZ01000049">
    <property type="protein sequence ID" value="GIH16984.1"/>
    <property type="molecule type" value="Genomic_DNA"/>
</dbReference>
<evidence type="ECO:0000256" key="1">
    <source>
        <dbReference type="ARBA" id="ARBA00022531"/>
    </source>
</evidence>
<dbReference type="SUPFAM" id="SSF51735">
    <property type="entry name" value="NAD(P)-binding Rossmann-fold domains"/>
    <property type="match status" value="1"/>
</dbReference>
<keyword evidence="5" id="KW-1185">Reference proteome</keyword>
<sequence length="246" mass="26202">MRIAIAGGTGTLGRYVAEDLRTRGHEVRVLSRSSREYRVDLRTGEGLEAALVGCDAVVDASNARKKAAEVLVEGSRRLLAAERAAGVGHHVCVSIVGCDRMPMGYYRVKVAQERVVEAGPVPWSVVRATQFHELVATVFTLGGRWRTLPVPRAVLQTIAAVEAARAVADVAEGPALRGRIDVAGPVATGVRELARTWRSVTGRRALLVPVPMPGRLGRTLRAGAATEPSPDVRGTTSFAEWLAAGQ</sequence>
<dbReference type="InterPro" id="IPR044256">
    <property type="entry name" value="HCF244-like"/>
</dbReference>
<keyword evidence="2" id="KW-0604">Photosystem II</keyword>
<reference evidence="4" key="1">
    <citation type="submission" date="2021-01" db="EMBL/GenBank/DDBJ databases">
        <title>Whole genome shotgun sequence of Rugosimonospora africana NBRC 104875.</title>
        <authorList>
            <person name="Komaki H."/>
            <person name="Tamura T."/>
        </authorList>
    </citation>
    <scope>NUCLEOTIDE SEQUENCE</scope>
    <source>
        <strain evidence="4">NBRC 104875</strain>
    </source>
</reference>
<comment type="caution">
    <text evidence="4">The sequence shown here is derived from an EMBL/GenBank/DDBJ whole genome shotgun (WGS) entry which is preliminary data.</text>
</comment>
<dbReference type="InterPro" id="IPR016040">
    <property type="entry name" value="NAD(P)-bd_dom"/>
</dbReference>
<evidence type="ECO:0000259" key="3">
    <source>
        <dbReference type="Pfam" id="PF13460"/>
    </source>
</evidence>
<dbReference type="GO" id="GO:0009523">
    <property type="term" value="C:photosystem II"/>
    <property type="evidence" value="ECO:0007669"/>
    <property type="project" value="UniProtKB-KW"/>
</dbReference>
<dbReference type="Pfam" id="PF13460">
    <property type="entry name" value="NAD_binding_10"/>
    <property type="match status" value="1"/>
</dbReference>
<evidence type="ECO:0000313" key="4">
    <source>
        <dbReference type="EMBL" id="GIH16984.1"/>
    </source>
</evidence>
<dbReference type="PANTHER" id="PTHR47128">
    <property type="match status" value="1"/>
</dbReference>
<keyword evidence="1" id="KW-0602">Photosynthesis</keyword>
<dbReference type="InterPro" id="IPR036291">
    <property type="entry name" value="NAD(P)-bd_dom_sf"/>
</dbReference>
<accession>A0A8J3QTV2</accession>
<dbReference type="Gene3D" id="3.40.50.720">
    <property type="entry name" value="NAD(P)-binding Rossmann-like Domain"/>
    <property type="match status" value="1"/>
</dbReference>
<organism evidence="4 5">
    <name type="scientific">Rugosimonospora africana</name>
    <dbReference type="NCBI Taxonomy" id="556532"/>
    <lineage>
        <taxon>Bacteria</taxon>
        <taxon>Bacillati</taxon>
        <taxon>Actinomycetota</taxon>
        <taxon>Actinomycetes</taxon>
        <taxon>Micromonosporales</taxon>
        <taxon>Micromonosporaceae</taxon>
        <taxon>Rugosimonospora</taxon>
    </lineage>
</organism>
<evidence type="ECO:0000256" key="2">
    <source>
        <dbReference type="ARBA" id="ARBA00023276"/>
    </source>
</evidence>
<evidence type="ECO:0000313" key="5">
    <source>
        <dbReference type="Proteomes" id="UP000642748"/>
    </source>
</evidence>